<dbReference type="GO" id="GO:0051082">
    <property type="term" value="F:unfolded protein binding"/>
    <property type="evidence" value="ECO:0007669"/>
    <property type="project" value="InterPro"/>
</dbReference>
<accession>A0A9W8GDD8</accession>
<feature type="domain" description="Chaperone DnaJ C-terminal" evidence="2">
    <location>
        <begin position="74"/>
        <end position="214"/>
    </location>
</feature>
<name>A0A9W8GDD8_9FUNG</name>
<dbReference type="Gene3D" id="2.60.260.20">
    <property type="entry name" value="Urease metallochaperone UreE, N-terminal domain"/>
    <property type="match status" value="2"/>
</dbReference>
<protein>
    <submittedName>
        <fullName evidence="3">Type I HSP40 co-chaperone</fullName>
    </submittedName>
</protein>
<dbReference type="EMBL" id="JANBTW010000001">
    <property type="protein sequence ID" value="KAJ2681138.1"/>
    <property type="molecule type" value="Genomic_DNA"/>
</dbReference>
<evidence type="ECO:0000259" key="2">
    <source>
        <dbReference type="Pfam" id="PF01556"/>
    </source>
</evidence>
<reference evidence="3" key="1">
    <citation type="submission" date="2022-07" db="EMBL/GenBank/DDBJ databases">
        <title>Phylogenomic reconstructions and comparative analyses of Kickxellomycotina fungi.</title>
        <authorList>
            <person name="Reynolds N.K."/>
            <person name="Stajich J.E."/>
            <person name="Barry K."/>
            <person name="Grigoriev I.V."/>
            <person name="Crous P."/>
            <person name="Smith M.E."/>
        </authorList>
    </citation>
    <scope>NUCLEOTIDE SEQUENCE</scope>
    <source>
        <strain evidence="3">NRRL 3115</strain>
    </source>
</reference>
<dbReference type="Gene3D" id="1.10.287.110">
    <property type="entry name" value="DnaJ domain"/>
    <property type="match status" value="1"/>
</dbReference>
<organism evidence="3 4">
    <name type="scientific">Coemansia spiralis</name>
    <dbReference type="NCBI Taxonomy" id="417178"/>
    <lineage>
        <taxon>Eukaryota</taxon>
        <taxon>Fungi</taxon>
        <taxon>Fungi incertae sedis</taxon>
        <taxon>Zoopagomycota</taxon>
        <taxon>Kickxellomycotina</taxon>
        <taxon>Kickxellomycetes</taxon>
        <taxon>Kickxellales</taxon>
        <taxon>Kickxellaceae</taxon>
        <taxon>Coemansia</taxon>
    </lineage>
</organism>
<dbReference type="InterPro" id="IPR051339">
    <property type="entry name" value="DnaJ_subfamily_B"/>
</dbReference>
<dbReference type="SUPFAM" id="SSF46565">
    <property type="entry name" value="Chaperone J-domain"/>
    <property type="match status" value="1"/>
</dbReference>
<dbReference type="InterPro" id="IPR008971">
    <property type="entry name" value="HSP40/DnaJ_pept-bd"/>
</dbReference>
<dbReference type="GO" id="GO:0005829">
    <property type="term" value="C:cytosol"/>
    <property type="evidence" value="ECO:0007669"/>
    <property type="project" value="TreeGrafter"/>
</dbReference>
<evidence type="ECO:0000256" key="1">
    <source>
        <dbReference type="ARBA" id="ARBA00023186"/>
    </source>
</evidence>
<sequence length="223" mass="24714">MKHHPDNYPGASDVIKLVQHAYEVLGSHETKTIYDLFCTHILYSGKTGTSAEGDRQLLVYPKPDWVVQKNDIVYIMDMSIRNIYQGKDTTIITKDVMVDISIEQGAKDGRRIVYKGRGQCSGGAPGDLIVIINRVDYPFYLQKDNDLFCKIEIDSKVAQGGGELCIRHPSGTIVDFRLNPNEISEPSTTKMLEGMGIKSSDGKSAGNMIIQFNIYSLCTSVAS</sequence>
<dbReference type="GO" id="GO:0006457">
    <property type="term" value="P:protein folding"/>
    <property type="evidence" value="ECO:0007669"/>
    <property type="project" value="InterPro"/>
</dbReference>
<comment type="caution">
    <text evidence="3">The sequence shown here is derived from an EMBL/GenBank/DDBJ whole genome shotgun (WGS) entry which is preliminary data.</text>
</comment>
<dbReference type="AlphaFoldDB" id="A0A9W8GDD8"/>
<dbReference type="OrthoDB" id="550424at2759"/>
<evidence type="ECO:0000313" key="3">
    <source>
        <dbReference type="EMBL" id="KAJ2681138.1"/>
    </source>
</evidence>
<dbReference type="SUPFAM" id="SSF49493">
    <property type="entry name" value="HSP40/DnaJ peptide-binding domain"/>
    <property type="match status" value="2"/>
</dbReference>
<dbReference type="GO" id="GO:0051087">
    <property type="term" value="F:protein-folding chaperone binding"/>
    <property type="evidence" value="ECO:0007669"/>
    <property type="project" value="TreeGrafter"/>
</dbReference>
<evidence type="ECO:0000313" key="4">
    <source>
        <dbReference type="Proteomes" id="UP001151518"/>
    </source>
</evidence>
<gene>
    <name evidence="3" type="primary">YDJ1_1</name>
    <name evidence="3" type="ORF">GGI25_000093</name>
</gene>
<proteinExistence type="predicted"/>
<dbReference type="InterPro" id="IPR002939">
    <property type="entry name" value="DnaJ_C"/>
</dbReference>
<keyword evidence="1" id="KW-0143">Chaperone</keyword>
<dbReference type="InterPro" id="IPR036869">
    <property type="entry name" value="J_dom_sf"/>
</dbReference>
<dbReference type="PANTHER" id="PTHR24078:SF553">
    <property type="entry name" value="DNAJ HOMOLOG SUBFAMILY B MEMBER 5"/>
    <property type="match status" value="1"/>
</dbReference>
<dbReference type="Pfam" id="PF01556">
    <property type="entry name" value="DnaJ_C"/>
    <property type="match status" value="1"/>
</dbReference>
<dbReference type="PANTHER" id="PTHR24078">
    <property type="entry name" value="DNAJ HOMOLOG SUBFAMILY C MEMBER"/>
    <property type="match status" value="1"/>
</dbReference>
<dbReference type="Proteomes" id="UP001151518">
    <property type="component" value="Unassembled WGS sequence"/>
</dbReference>
<dbReference type="CDD" id="cd10747">
    <property type="entry name" value="DnaJ_C"/>
    <property type="match status" value="1"/>
</dbReference>